<accession>A0A913Z8Q2</accession>
<feature type="domain" description="Fibrinogen C-terminal" evidence="2">
    <location>
        <begin position="522"/>
        <end position="634"/>
    </location>
</feature>
<dbReference type="PANTHER" id="PTHR19143:SF444">
    <property type="entry name" value="PROTEIN SCABROUS"/>
    <property type="match status" value="1"/>
</dbReference>
<dbReference type="InterPro" id="IPR002181">
    <property type="entry name" value="Fibrinogen_a/b/g_C_dom"/>
</dbReference>
<dbReference type="Gene3D" id="3.90.215.10">
    <property type="entry name" value="Gamma Fibrinogen, chain A, domain 1"/>
    <property type="match status" value="3"/>
</dbReference>
<dbReference type="InterPro" id="IPR014716">
    <property type="entry name" value="Fibrinogen_a/b/g_C_1"/>
</dbReference>
<feature type="region of interest" description="Disordered" evidence="1">
    <location>
        <begin position="639"/>
        <end position="674"/>
    </location>
</feature>
<dbReference type="InterPro" id="IPR036056">
    <property type="entry name" value="Fibrinogen-like_C"/>
</dbReference>
<evidence type="ECO:0000313" key="4">
    <source>
        <dbReference type="Proteomes" id="UP000887568"/>
    </source>
</evidence>
<proteinExistence type="predicted"/>
<dbReference type="Proteomes" id="UP000887568">
    <property type="component" value="Unplaced"/>
</dbReference>
<organism evidence="3 4">
    <name type="scientific">Patiria miniata</name>
    <name type="common">Bat star</name>
    <name type="synonym">Asterina miniata</name>
    <dbReference type="NCBI Taxonomy" id="46514"/>
    <lineage>
        <taxon>Eukaryota</taxon>
        <taxon>Metazoa</taxon>
        <taxon>Echinodermata</taxon>
        <taxon>Eleutherozoa</taxon>
        <taxon>Asterozoa</taxon>
        <taxon>Asteroidea</taxon>
        <taxon>Valvatacea</taxon>
        <taxon>Valvatida</taxon>
        <taxon>Asterinidae</taxon>
        <taxon>Patiria</taxon>
    </lineage>
</organism>
<sequence>MIDLDSRGCGQRMGRYVLPPGDPCTCTGVRQGGHYHRYAPEMQGQDPPVYIDMLPEVTADVIGRWFKCTTGKVEETTHGIRITSEPTEPQADCQEILDAGQTSSGVYTILHAGQNMQVYCRMESGKGYIVFQKRFNGSVNFTRNWADYQDGFGELSGEFWLGNEKVRQLTSEGQWVLEIEAVYDDQFKSNDMTYRWPFRVEGDSYKLVVEGFTITDGLSFPSIETPHAFSTYDRDNDDSAEINCAEVEKGGWWFGQCKSPQDSWVNLNGEYSLLDHPDNADREYRGMKWDVPGNVIVVRSSQMELCRFTPRDCQDLHSFGIKGSGIYTIYPWKDTRRMKVYCDMDTEPNGWIVFQKRFDGSVNFTRNWTKYQDGFGELSGEFWLGNEKVRQLTSKGQWVLEIEAVYDDQLKSNKNMTYRWPFRVKGDNGWPFLSIDTPHAFSTYDKDNDDSAGINCAEVEGGGWWFGQCESPQDSWSNLNGEYSLLDHPDNADLEYRGMKWDVPGNVIVVRSSQMKLRRFTPRDCQRLYNFGVKSSGIYTIYSKWNYTNRMKVYCDMDTEPNGWIVFQKRFDGSVDFTRNWTEYRDGFGDLSGEFWLGNEKLRLLTSTNKWKLRVDLVDDQGTKKQIKVNKFSVKGNGYTLDRDSPDSDFPQFNQHKFSTYDKDQDEEQGEVVA</sequence>
<dbReference type="OrthoDB" id="10115181at2759"/>
<dbReference type="SMART" id="SM00186">
    <property type="entry name" value="FBG"/>
    <property type="match status" value="3"/>
</dbReference>
<dbReference type="PANTHER" id="PTHR19143">
    <property type="entry name" value="FIBRINOGEN/TENASCIN/ANGIOPOEITIN"/>
    <property type="match status" value="1"/>
</dbReference>
<dbReference type="SUPFAM" id="SSF56496">
    <property type="entry name" value="Fibrinogen C-terminal domain-like"/>
    <property type="match status" value="3"/>
</dbReference>
<feature type="domain" description="Fibrinogen C-terminal" evidence="2">
    <location>
        <begin position="304"/>
        <end position="521"/>
    </location>
</feature>
<feature type="domain" description="Fibrinogen C-terminal" evidence="2">
    <location>
        <begin position="84"/>
        <end position="271"/>
    </location>
</feature>
<dbReference type="AlphaFoldDB" id="A0A913Z8Q2"/>
<dbReference type="EnsemblMetazoa" id="XM_038192245.1">
    <property type="protein sequence ID" value="XP_038048173.1"/>
    <property type="gene ID" value="LOC119722198"/>
</dbReference>
<dbReference type="Gene3D" id="4.10.530.10">
    <property type="entry name" value="Gamma-fibrinogen Carboxyl Terminal Fragment, domain 2"/>
    <property type="match status" value="2"/>
</dbReference>
<keyword evidence="4" id="KW-1185">Reference proteome</keyword>
<evidence type="ECO:0000313" key="3">
    <source>
        <dbReference type="EnsemblMetazoa" id="XP_038048173.1"/>
    </source>
</evidence>
<dbReference type="RefSeq" id="XP_038048173.1">
    <property type="nucleotide sequence ID" value="XM_038192245.1"/>
</dbReference>
<evidence type="ECO:0000259" key="2">
    <source>
        <dbReference type="PROSITE" id="PS51406"/>
    </source>
</evidence>
<dbReference type="GO" id="GO:0005615">
    <property type="term" value="C:extracellular space"/>
    <property type="evidence" value="ECO:0007669"/>
    <property type="project" value="TreeGrafter"/>
</dbReference>
<dbReference type="GeneID" id="119722198"/>
<reference evidence="3" key="1">
    <citation type="submission" date="2022-11" db="UniProtKB">
        <authorList>
            <consortium name="EnsemblMetazoa"/>
        </authorList>
    </citation>
    <scope>IDENTIFICATION</scope>
</reference>
<name>A0A913Z8Q2_PATMI</name>
<dbReference type="InterPro" id="IPR050373">
    <property type="entry name" value="Fibrinogen_C-term_domain"/>
</dbReference>
<protein>
    <recommendedName>
        <fullName evidence="2">Fibrinogen C-terminal domain-containing protein</fullName>
    </recommendedName>
</protein>
<dbReference type="PROSITE" id="PS51406">
    <property type="entry name" value="FIBRINOGEN_C_2"/>
    <property type="match status" value="3"/>
</dbReference>
<dbReference type="Pfam" id="PF00147">
    <property type="entry name" value="Fibrinogen_C"/>
    <property type="match status" value="3"/>
</dbReference>
<evidence type="ECO:0000256" key="1">
    <source>
        <dbReference type="SAM" id="MobiDB-lite"/>
    </source>
</evidence>
<feature type="compositionally biased region" description="Acidic residues" evidence="1">
    <location>
        <begin position="664"/>
        <end position="674"/>
    </location>
</feature>
<dbReference type="CDD" id="cd00087">
    <property type="entry name" value="FReD"/>
    <property type="match status" value="1"/>
</dbReference>